<dbReference type="EMBL" id="CAJNOK010022803">
    <property type="protein sequence ID" value="CAF1353566.1"/>
    <property type="molecule type" value="Genomic_DNA"/>
</dbReference>
<dbReference type="EMBL" id="CAJOBA010044448">
    <property type="protein sequence ID" value="CAF4164033.1"/>
    <property type="molecule type" value="Genomic_DNA"/>
</dbReference>
<gene>
    <name evidence="1" type="ORF">OVA965_LOCUS30912</name>
    <name evidence="2" type="ORF">TMI583_LOCUS31728</name>
</gene>
<proteinExistence type="predicted"/>
<dbReference type="Proteomes" id="UP000677228">
    <property type="component" value="Unassembled WGS sequence"/>
</dbReference>
<name>A0A8S2F7C2_9BILA</name>
<reference evidence="1" key="1">
    <citation type="submission" date="2021-02" db="EMBL/GenBank/DDBJ databases">
        <authorList>
            <person name="Nowell W R."/>
        </authorList>
    </citation>
    <scope>NUCLEOTIDE SEQUENCE</scope>
</reference>
<dbReference type="AlphaFoldDB" id="A0A8S2F7C2"/>
<dbReference type="Proteomes" id="UP000682733">
    <property type="component" value="Unassembled WGS sequence"/>
</dbReference>
<organism evidence="1 3">
    <name type="scientific">Didymodactylos carnosus</name>
    <dbReference type="NCBI Taxonomy" id="1234261"/>
    <lineage>
        <taxon>Eukaryota</taxon>
        <taxon>Metazoa</taxon>
        <taxon>Spiralia</taxon>
        <taxon>Gnathifera</taxon>
        <taxon>Rotifera</taxon>
        <taxon>Eurotatoria</taxon>
        <taxon>Bdelloidea</taxon>
        <taxon>Philodinida</taxon>
        <taxon>Philodinidae</taxon>
        <taxon>Didymodactylos</taxon>
    </lineage>
</organism>
<evidence type="ECO:0000313" key="2">
    <source>
        <dbReference type="EMBL" id="CAF4164033.1"/>
    </source>
</evidence>
<comment type="caution">
    <text evidence="1">The sequence shown here is derived from an EMBL/GenBank/DDBJ whole genome shotgun (WGS) entry which is preliminary data.</text>
</comment>
<protein>
    <submittedName>
        <fullName evidence="1">Uncharacterized protein</fullName>
    </submittedName>
</protein>
<sequence length="101" mass="11575">MRLLKRYSVWRCCGKGETLDTMIYLKDIEYIRQYNPKEKNCCQNVCSRLFCLCGTHPQAIELRGGFGTETLQLDRSEIGQACVDIPMAISNYKSHPLGQQP</sequence>
<accession>A0A8S2F7C2</accession>
<evidence type="ECO:0000313" key="1">
    <source>
        <dbReference type="EMBL" id="CAF1353566.1"/>
    </source>
</evidence>
<evidence type="ECO:0000313" key="3">
    <source>
        <dbReference type="Proteomes" id="UP000677228"/>
    </source>
</evidence>